<accession>A0A517QWZ7</accession>
<evidence type="ECO:0000259" key="2">
    <source>
        <dbReference type="Pfam" id="PF00899"/>
    </source>
</evidence>
<reference evidence="3 4" key="1">
    <citation type="submission" date="2019-02" db="EMBL/GenBank/DDBJ databases">
        <title>Deep-cultivation of Planctomycetes and their phenomic and genomic characterization uncovers novel biology.</title>
        <authorList>
            <person name="Wiegand S."/>
            <person name="Jogler M."/>
            <person name="Boedeker C."/>
            <person name="Pinto D."/>
            <person name="Vollmers J."/>
            <person name="Rivas-Marin E."/>
            <person name="Kohn T."/>
            <person name="Peeters S.H."/>
            <person name="Heuer A."/>
            <person name="Rast P."/>
            <person name="Oberbeckmann S."/>
            <person name="Bunk B."/>
            <person name="Jeske O."/>
            <person name="Meyerdierks A."/>
            <person name="Storesund J.E."/>
            <person name="Kallscheuer N."/>
            <person name="Luecker S."/>
            <person name="Lage O.M."/>
            <person name="Pohl T."/>
            <person name="Merkel B.J."/>
            <person name="Hornburger P."/>
            <person name="Mueller R.-W."/>
            <person name="Bruemmer F."/>
            <person name="Labrenz M."/>
            <person name="Spormann A.M."/>
            <person name="Op den Camp H."/>
            <person name="Overmann J."/>
            <person name="Amann R."/>
            <person name="Jetten M.S.M."/>
            <person name="Mascher T."/>
            <person name="Medema M.H."/>
            <person name="Devos D.P."/>
            <person name="Kaster A.-K."/>
            <person name="Ovreas L."/>
            <person name="Rohde M."/>
            <person name="Galperin M.Y."/>
            <person name="Jogler C."/>
        </authorList>
    </citation>
    <scope>NUCLEOTIDE SEQUENCE [LARGE SCALE GENOMIC DNA]</scope>
    <source>
        <strain evidence="3 4">Pan189</strain>
    </source>
</reference>
<dbReference type="Pfam" id="PF00899">
    <property type="entry name" value="ThiF"/>
    <property type="match status" value="1"/>
</dbReference>
<dbReference type="PANTHER" id="PTHR10953:SF102">
    <property type="entry name" value="ADENYLYLTRANSFERASE AND SULFURTRANSFERASE MOCS3"/>
    <property type="match status" value="1"/>
</dbReference>
<dbReference type="AlphaFoldDB" id="A0A517QWZ7"/>
<evidence type="ECO:0000313" key="3">
    <source>
        <dbReference type="EMBL" id="QDT36117.1"/>
    </source>
</evidence>
<comment type="similarity">
    <text evidence="1">Belongs to the HesA/MoeB/ThiF family.</text>
</comment>
<keyword evidence="3" id="KW-0808">Transferase</keyword>
<dbReference type="KEGG" id="svp:Pan189_04720"/>
<dbReference type="Gene3D" id="3.40.50.720">
    <property type="entry name" value="NAD(P)-binding Rossmann-like Domain"/>
    <property type="match status" value="1"/>
</dbReference>
<dbReference type="PANTHER" id="PTHR10953">
    <property type="entry name" value="UBIQUITIN-ACTIVATING ENZYME E1"/>
    <property type="match status" value="1"/>
</dbReference>
<dbReference type="EC" id="2.7.7.80" evidence="3"/>
<dbReference type="FunFam" id="3.40.50.720:FF:000080">
    <property type="entry name" value="Thiazole biosynthesis adenylyltransferase ThiF"/>
    <property type="match status" value="1"/>
</dbReference>
<dbReference type="InterPro" id="IPR045886">
    <property type="entry name" value="ThiF/MoeB/HesA"/>
</dbReference>
<sequence length="341" mass="36434">MESRYAKQIRFEGIGETGQERIKNSSVTLCGCGALGTVLAESMVRAGVGELRIIDRDIVELSNLQRQVLFDERDAHEGRPKAIAASERLAAINSEVVIEPIVADLTSGNVRELVAGADLILDGTDNFETRLLINDLALEEQIPWVHAAVLGAGGQTMPIVPGETQCLRCLVPDDSSASEGETCDSVGVIGPAVGAIASLAAATALKILCGTLEPTQAMLSVIDTWQPRFHSVQIAKTQPSDCPACDQGRRDYLSGRLSNESTVLCGRNAVQIRRGSVTEVDFDRLARSLEGVCDVTRTPHFLRAAPGDPTVVVTLFRDGRAIVSGTDEPTIARTAYTRLLG</sequence>
<dbReference type="CDD" id="cd00757">
    <property type="entry name" value="ThiF_MoeB_HesA_family"/>
    <property type="match status" value="1"/>
</dbReference>
<organism evidence="3 4">
    <name type="scientific">Stratiformator vulcanicus</name>
    <dbReference type="NCBI Taxonomy" id="2527980"/>
    <lineage>
        <taxon>Bacteria</taxon>
        <taxon>Pseudomonadati</taxon>
        <taxon>Planctomycetota</taxon>
        <taxon>Planctomycetia</taxon>
        <taxon>Planctomycetales</taxon>
        <taxon>Planctomycetaceae</taxon>
        <taxon>Stratiformator</taxon>
    </lineage>
</organism>
<name>A0A517QWZ7_9PLAN</name>
<proteinExistence type="inferred from homology"/>
<dbReference type="InterPro" id="IPR035985">
    <property type="entry name" value="Ubiquitin-activating_enz"/>
</dbReference>
<protein>
    <submittedName>
        <fullName evidence="3">Molybdopterin-synthase adenylyltransferase</fullName>
        <ecNumber evidence="3">2.7.7.80</ecNumber>
    </submittedName>
</protein>
<evidence type="ECO:0000256" key="1">
    <source>
        <dbReference type="ARBA" id="ARBA00009919"/>
    </source>
</evidence>
<keyword evidence="4" id="KW-1185">Reference proteome</keyword>
<keyword evidence="3" id="KW-0548">Nucleotidyltransferase</keyword>
<dbReference type="RefSeq" id="WP_310820972.1">
    <property type="nucleotide sequence ID" value="NZ_CP036268.1"/>
</dbReference>
<dbReference type="GO" id="GO:0061605">
    <property type="term" value="F:molybdopterin-synthase adenylyltransferase activity"/>
    <property type="evidence" value="ECO:0007669"/>
    <property type="project" value="UniProtKB-EC"/>
</dbReference>
<dbReference type="SUPFAM" id="SSF69572">
    <property type="entry name" value="Activating enzymes of the ubiquitin-like proteins"/>
    <property type="match status" value="1"/>
</dbReference>
<dbReference type="EMBL" id="CP036268">
    <property type="protein sequence ID" value="QDT36117.1"/>
    <property type="molecule type" value="Genomic_DNA"/>
</dbReference>
<evidence type="ECO:0000313" key="4">
    <source>
        <dbReference type="Proteomes" id="UP000317318"/>
    </source>
</evidence>
<dbReference type="GO" id="GO:0004792">
    <property type="term" value="F:thiosulfate-cyanide sulfurtransferase activity"/>
    <property type="evidence" value="ECO:0007669"/>
    <property type="project" value="TreeGrafter"/>
</dbReference>
<dbReference type="Proteomes" id="UP000317318">
    <property type="component" value="Chromosome"/>
</dbReference>
<gene>
    <name evidence="3" type="primary">moeB_1</name>
    <name evidence="3" type="ORF">Pan189_04720</name>
</gene>
<feature type="domain" description="THIF-type NAD/FAD binding fold" evidence="2">
    <location>
        <begin position="5"/>
        <end position="243"/>
    </location>
</feature>
<dbReference type="GO" id="GO:0008641">
    <property type="term" value="F:ubiquitin-like modifier activating enzyme activity"/>
    <property type="evidence" value="ECO:0007669"/>
    <property type="project" value="InterPro"/>
</dbReference>
<dbReference type="GO" id="GO:0005829">
    <property type="term" value="C:cytosol"/>
    <property type="evidence" value="ECO:0007669"/>
    <property type="project" value="TreeGrafter"/>
</dbReference>
<dbReference type="GO" id="GO:0008146">
    <property type="term" value="F:sulfotransferase activity"/>
    <property type="evidence" value="ECO:0007669"/>
    <property type="project" value="TreeGrafter"/>
</dbReference>
<dbReference type="InterPro" id="IPR000594">
    <property type="entry name" value="ThiF_NAD_FAD-bd"/>
</dbReference>